<evidence type="ECO:0000313" key="2">
    <source>
        <dbReference type="Proteomes" id="UP000005877"/>
    </source>
</evidence>
<dbReference type="HOGENOM" id="CLU_965086_0_0_2"/>
<gene>
    <name evidence="1" type="ordered locus">Mhar_2072</name>
</gene>
<reference evidence="1 2" key="1">
    <citation type="journal article" date="2012" name="PLoS ONE">
        <title>The genome characteristics and predicted function of methyl-group oxidation pathway in the obligate aceticlastic methanogens, Methanosaeta spp.</title>
        <authorList>
            <person name="Zhu J."/>
            <person name="Zheng H."/>
            <person name="Ai G."/>
            <person name="Zhang G."/>
            <person name="Liu D."/>
            <person name="Liu X."/>
            <person name="Dong X."/>
        </authorList>
    </citation>
    <scope>NUCLEOTIDE SEQUENCE [LARGE SCALE GENOMIC DNA]</scope>
    <source>
        <strain evidence="1 2">6Ac</strain>
    </source>
</reference>
<dbReference type="STRING" id="1110509.Mhar_2072"/>
<dbReference type="PATRIC" id="fig|1110509.7.peg.2302"/>
<dbReference type="AlphaFoldDB" id="G7WPR6"/>
<dbReference type="Proteomes" id="UP000005877">
    <property type="component" value="Chromosome"/>
</dbReference>
<protein>
    <submittedName>
        <fullName evidence="1">Uncharacterized protein</fullName>
    </submittedName>
</protein>
<dbReference type="OrthoDB" id="151438at2157"/>
<proteinExistence type="predicted"/>
<accession>G7WPR6</accession>
<organism evidence="1 2">
    <name type="scientific">Methanothrix harundinacea (strain 6Ac)</name>
    <name type="common">Methanosaeta harundinacea</name>
    <dbReference type="NCBI Taxonomy" id="1110509"/>
    <lineage>
        <taxon>Archaea</taxon>
        <taxon>Methanobacteriati</taxon>
        <taxon>Methanobacteriota</taxon>
        <taxon>Stenosarchaea group</taxon>
        <taxon>Methanomicrobia</taxon>
        <taxon>Methanotrichales</taxon>
        <taxon>Methanotrichaceae</taxon>
        <taxon>Methanothrix</taxon>
    </lineage>
</organism>
<evidence type="ECO:0000313" key="1">
    <source>
        <dbReference type="EMBL" id="AET65428.1"/>
    </source>
</evidence>
<dbReference type="KEGG" id="mhi:Mhar_2072"/>
<dbReference type="GeneID" id="12511245"/>
<sequence length="297" mass="32309">MDAYRTLTTALLLAGLISSASAASYTFGVYNVTDGSYFWISRQSANMTLDLSGSVEGDIAPISVTPAGRVLSPYYSASSTFDVNEVRLKERTAALEGTYSSEEAIYLRASAQAAVNRSYFKPAGSDVWTITLEENWPVRLNSSKTVDYAGKMINDRDSAGNNGDSVGSSFLYNTELSKERNVALRLERLNATVIATNDTIISAEVFPTRSTVYDLASHSTGIADLRYRQVDVRGDLINLGEERYSGIYDITRKVKMELVDTNLTNKTDWLSCCIEGCSGLDPCDTSPWSGAGVFGCV</sequence>
<keyword evidence="2" id="KW-1185">Reference proteome</keyword>
<name>G7WPR6_METH6</name>
<dbReference type="RefSeq" id="WP_014587604.1">
    <property type="nucleotide sequence ID" value="NC_017527.1"/>
</dbReference>
<dbReference type="EMBL" id="CP003117">
    <property type="protein sequence ID" value="AET65428.1"/>
    <property type="molecule type" value="Genomic_DNA"/>
</dbReference>